<gene>
    <name evidence="4" type="ORF">M9Y10_037219</name>
</gene>
<dbReference type="InterPro" id="IPR025827">
    <property type="entry name" value="Zn_ribbon_recom_dom"/>
</dbReference>
<proteinExistence type="predicted"/>
<dbReference type="SMART" id="SM00857">
    <property type="entry name" value="Resolvase"/>
    <property type="match status" value="1"/>
</dbReference>
<dbReference type="PROSITE" id="PS51737">
    <property type="entry name" value="RECOMBINASE_DNA_BIND"/>
    <property type="match status" value="1"/>
</dbReference>
<dbReference type="Pfam" id="PF00239">
    <property type="entry name" value="Resolvase"/>
    <property type="match status" value="1"/>
</dbReference>
<dbReference type="PANTHER" id="PTHR30461">
    <property type="entry name" value="DNA-INVERTASE FROM LAMBDOID PROPHAGE"/>
    <property type="match status" value="1"/>
</dbReference>
<evidence type="ECO:0008006" key="6">
    <source>
        <dbReference type="Google" id="ProtNLM"/>
    </source>
</evidence>
<dbReference type="Proteomes" id="UP001470230">
    <property type="component" value="Unassembled WGS sequence"/>
</dbReference>
<accession>A0ABR2GK43</accession>
<organism evidence="4 5">
    <name type="scientific">Tritrichomonas musculus</name>
    <dbReference type="NCBI Taxonomy" id="1915356"/>
    <lineage>
        <taxon>Eukaryota</taxon>
        <taxon>Metamonada</taxon>
        <taxon>Parabasalia</taxon>
        <taxon>Tritrichomonadida</taxon>
        <taxon>Tritrichomonadidae</taxon>
        <taxon>Tritrichomonas</taxon>
    </lineage>
</organism>
<dbReference type="Gene3D" id="3.40.50.1390">
    <property type="entry name" value="Resolvase, N-terminal catalytic domain"/>
    <property type="match status" value="1"/>
</dbReference>
<feature type="domain" description="Recombinase" evidence="3">
    <location>
        <begin position="138"/>
        <end position="264"/>
    </location>
</feature>
<keyword evidence="1" id="KW-0175">Coiled coil</keyword>
<dbReference type="Pfam" id="PF13408">
    <property type="entry name" value="Zn_ribbon_recom"/>
    <property type="match status" value="1"/>
</dbReference>
<dbReference type="EMBL" id="JAPFFF010000558">
    <property type="protein sequence ID" value="KAK8833997.1"/>
    <property type="molecule type" value="Genomic_DNA"/>
</dbReference>
<evidence type="ECO:0000313" key="5">
    <source>
        <dbReference type="Proteomes" id="UP001470230"/>
    </source>
</evidence>
<comment type="caution">
    <text evidence="4">The sequence shown here is derived from an EMBL/GenBank/DDBJ whole genome shotgun (WGS) entry which is preliminary data.</text>
</comment>
<dbReference type="InterPro" id="IPR006119">
    <property type="entry name" value="Resolv_N"/>
</dbReference>
<feature type="coiled-coil region" evidence="1">
    <location>
        <begin position="392"/>
        <end position="419"/>
    </location>
</feature>
<evidence type="ECO:0000313" key="4">
    <source>
        <dbReference type="EMBL" id="KAK8833997.1"/>
    </source>
</evidence>
<dbReference type="SUPFAM" id="SSF53041">
    <property type="entry name" value="Resolvase-like"/>
    <property type="match status" value="1"/>
</dbReference>
<dbReference type="Gene3D" id="3.90.1750.20">
    <property type="entry name" value="Putative Large Serine Recombinase, Chain B, Domain 2"/>
    <property type="match status" value="1"/>
</dbReference>
<dbReference type="InterPro" id="IPR011109">
    <property type="entry name" value="DNA_bind_recombinase_dom"/>
</dbReference>
<name>A0ABR2GK43_9EUKA</name>
<dbReference type="InterPro" id="IPR038109">
    <property type="entry name" value="DNA_bind_recomb_sf"/>
</dbReference>
<evidence type="ECO:0000259" key="2">
    <source>
        <dbReference type="PROSITE" id="PS51736"/>
    </source>
</evidence>
<evidence type="ECO:0000259" key="3">
    <source>
        <dbReference type="PROSITE" id="PS51737"/>
    </source>
</evidence>
<dbReference type="InterPro" id="IPR036162">
    <property type="entry name" value="Resolvase-like_N_sf"/>
</dbReference>
<dbReference type="Pfam" id="PF07508">
    <property type="entry name" value="Recombinase"/>
    <property type="match status" value="1"/>
</dbReference>
<keyword evidence="5" id="KW-1185">Reference proteome</keyword>
<sequence>MQVRYYTNYIYSNAGWDFVKVYTDEGISAVNTKNRDGFKEMIEDAMNGKIDLIITKSVSRFARNTVDTLTTVRNLKEKGIEVYFEKENIYSLDSKGELLLTIMSSLAQEESRSISENVTWGYRKRFAEGRVLIPYGNFMGYEKGEDGLPKIVPEEAKTIRLIYKLFLDGKTSCGIGKILKERGILSPMGKKNWSDTTIMSILTNEKYKGEAILQKSFVVDYLTKKTKRNEGEVPMYHVKNSHEAIIDPEVFDLVQAEIEKRKKLKGSHSGNSVFSSKIVCGECGEFYGPRTFHSNSKYRRVVWQCKTKLKKEIKCEAPLLYKESIEKMFIDSFNELLKNKDEIVENSREFIKSIDDTEVLEKEKARLCGESRLLYNKIQSYIDKNATETLDQNTYEEHYNTLSNQYEELKHKIEKIDTKIKIKKAGVLSIENFLNEITARENLIDTFDEKLFTSVVDKIVVKSYTKAAIVFKNGQELSLNLTDYN</sequence>
<dbReference type="InterPro" id="IPR050639">
    <property type="entry name" value="SSR_resolvase"/>
</dbReference>
<reference evidence="4 5" key="1">
    <citation type="submission" date="2024-04" db="EMBL/GenBank/DDBJ databases">
        <title>Tritrichomonas musculus Genome.</title>
        <authorList>
            <person name="Alves-Ferreira E."/>
            <person name="Grigg M."/>
            <person name="Lorenzi H."/>
            <person name="Galac M."/>
        </authorList>
    </citation>
    <scope>NUCLEOTIDE SEQUENCE [LARGE SCALE GENOMIC DNA]</scope>
    <source>
        <strain evidence="4 5">EAF2021</strain>
    </source>
</reference>
<dbReference type="PROSITE" id="PS51736">
    <property type="entry name" value="RECOMBINASES_3"/>
    <property type="match status" value="1"/>
</dbReference>
<dbReference type="CDD" id="cd00338">
    <property type="entry name" value="Ser_Recombinase"/>
    <property type="match status" value="1"/>
</dbReference>
<feature type="domain" description="Resolvase/invertase-type recombinase catalytic" evidence="2">
    <location>
        <begin position="1"/>
        <end position="129"/>
    </location>
</feature>
<dbReference type="PANTHER" id="PTHR30461:SF23">
    <property type="entry name" value="DNA RECOMBINASE-RELATED"/>
    <property type="match status" value="1"/>
</dbReference>
<protein>
    <recommendedName>
        <fullName evidence="6">Recombinase family protein</fullName>
    </recommendedName>
</protein>
<evidence type="ECO:0000256" key="1">
    <source>
        <dbReference type="SAM" id="Coils"/>
    </source>
</evidence>